<dbReference type="AGR" id="MGI:3642847"/>
<sequence length="176" mass="19197">PPVRRTFALGLALSFAPEEVLHVRHSSLVRGLGLLGSSLLYGQTRPNTTCRKEPHKDLLYFCDLVFSSTRLAPPPPPPPPPRCLRSPATPLARSHAVRSLGCGSDLFTTCQLRPGFLKIVEGGCGRSALGRQISVNTRPGSSTKRVPASQPAYVYIRRSCGRRIRNKSLRALAWSS</sequence>
<reference evidence="1" key="7">
    <citation type="journal article" date="2005" name="Science">
        <title>The Transcriptional Landscape of the Mammalian Genome.</title>
        <authorList>
            <consortium name="The FANTOM Consortium"/>
            <consortium name="Riken Genome Exploration Research Group and Genome Science Group (Genome Network Project Core Group)"/>
        </authorList>
    </citation>
    <scope>NUCLEOTIDE SEQUENCE</scope>
    <source>
        <strain evidence="1">C57BL/6J</strain>
        <tissue evidence="1">Thymus</tissue>
    </source>
</reference>
<evidence type="ECO:0000313" key="1">
    <source>
        <dbReference type="EMBL" id="BAE23528.1"/>
    </source>
</evidence>
<reference evidence="1" key="2">
    <citation type="journal article" date="2000" name="Genome Res.">
        <title>Normalization and subtraction of cap-trapper-selected cDNAs to prepare full-length cDNA libraries for rapid discovery of new genes.</title>
        <authorList>
            <person name="Carninci P."/>
            <person name="Shibata Y."/>
            <person name="Hayatsu N."/>
            <person name="Sugahara Y."/>
            <person name="Shibata K."/>
            <person name="Itoh M."/>
            <person name="Konno H."/>
            <person name="Okazaki Y."/>
            <person name="Muramatsu M."/>
            <person name="Hayashizaki Y."/>
        </authorList>
    </citation>
    <scope>NUCLEOTIDE SEQUENCE</scope>
    <source>
        <strain evidence="1">C57BL/6J</strain>
        <tissue evidence="1">Thymus</tissue>
    </source>
</reference>
<proteinExistence type="evidence at transcript level"/>
<reference evidence="1" key="3">
    <citation type="journal article" date="2000" name="Genome Res.">
        <title>RIKEN integrated sequence analysis (RISA) system--384-format sequencing pipeline with 384 multicapillary sequencer.</title>
        <authorList>
            <person name="Shibata K."/>
            <person name="Itoh M."/>
            <person name="Aizawa K."/>
            <person name="Nagaoka S."/>
            <person name="Sasaki N."/>
            <person name="Carninci P."/>
            <person name="Konno H."/>
            <person name="Akiyama J."/>
            <person name="Nishi K."/>
            <person name="Kitsunai T."/>
            <person name="Tashiro H."/>
            <person name="Itoh M."/>
            <person name="Sumi N."/>
            <person name="Ishii Y."/>
            <person name="Nakamura S."/>
            <person name="Hazama M."/>
            <person name="Nishine T."/>
            <person name="Harada A."/>
            <person name="Yamamoto R."/>
            <person name="Matsumoto H."/>
            <person name="Sakaguchi S."/>
            <person name="Ikegami T."/>
            <person name="Kashiwagi K."/>
            <person name="Fujiwake S."/>
            <person name="Inoue K."/>
            <person name="Togawa Y."/>
            <person name="Izawa M."/>
            <person name="Ohara E."/>
            <person name="Watahiki M."/>
            <person name="Yoneda Y."/>
            <person name="Ishikawa T."/>
            <person name="Ozawa K."/>
            <person name="Tanaka T."/>
            <person name="Matsuura S."/>
            <person name="Kawai J."/>
            <person name="Okazaki Y."/>
            <person name="Muramatsu M."/>
            <person name="Inoue Y."/>
            <person name="Kira A."/>
            <person name="Hayashizaki Y."/>
        </authorList>
    </citation>
    <scope>NUCLEOTIDE SEQUENCE</scope>
    <source>
        <strain evidence="1">C57BL/6J</strain>
        <tissue evidence="1">Thymus</tissue>
    </source>
</reference>
<reference evidence="1" key="8">
    <citation type="journal article" date="2005" name="Science">
        <title>Antisense Transcription in the Mammalian Transcriptome.</title>
        <authorList>
            <consortium name="RIKEN Genome Exploration Research Group and Genome Science Group (Genome Network Project Core Group) and the FANTOM Consortium"/>
        </authorList>
    </citation>
    <scope>NUCLEOTIDE SEQUENCE</scope>
    <source>
        <strain evidence="1">C57BL/6J</strain>
        <tissue evidence="1">Thymus</tissue>
    </source>
</reference>
<reference evidence="1" key="1">
    <citation type="journal article" date="1999" name="Methods Enzymol.">
        <title>High-efficiency full-length cDNA cloning.</title>
        <authorList>
            <person name="Carninci P."/>
            <person name="Hayashizaki Y."/>
        </authorList>
    </citation>
    <scope>NUCLEOTIDE SEQUENCE</scope>
    <source>
        <strain evidence="1">C57BL/6J</strain>
        <tissue evidence="1">Thymus</tissue>
    </source>
</reference>
<reference evidence="1" key="6">
    <citation type="submission" date="2004-03" db="EMBL/GenBank/DDBJ databases">
        <authorList>
            <person name="Arakawa T."/>
            <person name="Carninci P."/>
            <person name="Fukuda S."/>
            <person name="Hashizume W."/>
            <person name="Hayashida K."/>
            <person name="Hori F."/>
            <person name="Iida J."/>
            <person name="Imamura K."/>
            <person name="Imotani K."/>
            <person name="Itoh M."/>
            <person name="Kanagawa S."/>
            <person name="Kawai J."/>
            <person name="Kojima M."/>
            <person name="Konno H."/>
            <person name="Murata M."/>
            <person name="Nakamura M."/>
            <person name="Ninomiya N."/>
            <person name="Nishiyori H."/>
            <person name="Nomura K."/>
            <person name="Ohno M."/>
            <person name="Sakazume N."/>
            <person name="Sano H."/>
            <person name="Sasaki D."/>
            <person name="Shibata K."/>
            <person name="Shiraki T."/>
            <person name="Tagami M."/>
            <person name="Tagami Y."/>
            <person name="Waki K."/>
            <person name="Watahiki A."/>
            <person name="Muramatsu M."/>
            <person name="Hayashizaki Y."/>
        </authorList>
    </citation>
    <scope>NUCLEOTIDE SEQUENCE</scope>
    <source>
        <strain evidence="1">C57BL/6J</strain>
        <tissue evidence="1">Thymus</tissue>
    </source>
</reference>
<dbReference type="EMBL" id="AK137986">
    <property type="protein sequence ID" value="BAE23528.1"/>
    <property type="molecule type" value="mRNA"/>
</dbReference>
<dbReference type="AlphaFoldDB" id="Q3UUU6"/>
<reference evidence="1" key="4">
    <citation type="journal article" date="2001" name="Nature">
        <title>Functional annotation of a full-length mouse cDNA collection.</title>
        <authorList>
            <consortium name="The RIKEN Genome Exploration Research Group Phase II Team and the FANTOM Consortium"/>
        </authorList>
    </citation>
    <scope>NUCLEOTIDE SEQUENCE</scope>
    <source>
        <strain evidence="1">C57BL/6J</strain>
        <tissue evidence="1">Thymus</tissue>
    </source>
</reference>
<dbReference type="HOGENOM" id="CLU_1528635_0_0_1"/>
<feature type="non-terminal residue" evidence="1">
    <location>
        <position position="1"/>
    </location>
</feature>
<evidence type="ECO:0000313" key="2">
    <source>
        <dbReference type="MGI" id="MGI:3642847"/>
    </source>
</evidence>
<accession>Q3UUU6</accession>
<gene>
    <name evidence="2" type="primary">A130057D12Rik</name>
</gene>
<name>Q3UUU6_MOUSE</name>
<dbReference type="MGI" id="MGI:3642847">
    <property type="gene designation" value="A130057D12Rik"/>
</dbReference>
<protein>
    <submittedName>
        <fullName evidence="1">Uncharacterized protein</fullName>
    </submittedName>
</protein>
<reference evidence="1" key="5">
    <citation type="journal article" date="2002" name="Nature">
        <title>Analysis of the mouse transcriptome based on functional annotation of 60,770 full-length cDNAs.</title>
        <authorList>
            <consortium name="The FANTOM Consortium and the RIKEN Genome Exploration Research Group Phase I and II Team"/>
        </authorList>
    </citation>
    <scope>NUCLEOTIDE SEQUENCE</scope>
    <source>
        <strain evidence="1">C57BL/6J</strain>
        <tissue evidence="1">Thymus</tissue>
    </source>
</reference>
<organism evidence="1">
    <name type="scientific">Mus musculus</name>
    <name type="common">Mouse</name>
    <dbReference type="NCBI Taxonomy" id="10090"/>
    <lineage>
        <taxon>Eukaryota</taxon>
        <taxon>Metazoa</taxon>
        <taxon>Chordata</taxon>
        <taxon>Craniata</taxon>
        <taxon>Vertebrata</taxon>
        <taxon>Euteleostomi</taxon>
        <taxon>Mammalia</taxon>
        <taxon>Eutheria</taxon>
        <taxon>Euarchontoglires</taxon>
        <taxon>Glires</taxon>
        <taxon>Rodentia</taxon>
        <taxon>Myomorpha</taxon>
        <taxon>Muroidea</taxon>
        <taxon>Muridae</taxon>
        <taxon>Murinae</taxon>
        <taxon>Mus</taxon>
        <taxon>Mus</taxon>
    </lineage>
</organism>